<gene>
    <name evidence="1" type="ORF">K432DRAFT_203885</name>
</gene>
<evidence type="ECO:0000313" key="1">
    <source>
        <dbReference type="EMBL" id="OCK74299.1"/>
    </source>
</evidence>
<organism evidence="1 2">
    <name type="scientific">Lepidopterella palustris CBS 459.81</name>
    <dbReference type="NCBI Taxonomy" id="1314670"/>
    <lineage>
        <taxon>Eukaryota</taxon>
        <taxon>Fungi</taxon>
        <taxon>Dikarya</taxon>
        <taxon>Ascomycota</taxon>
        <taxon>Pezizomycotina</taxon>
        <taxon>Dothideomycetes</taxon>
        <taxon>Pleosporomycetidae</taxon>
        <taxon>Mytilinidiales</taxon>
        <taxon>Argynnaceae</taxon>
        <taxon>Lepidopterella</taxon>
    </lineage>
</organism>
<accession>A0A8E2JA11</accession>
<sequence>MRSCRYLDGSFPLEKGVTRPCLWDPGLRAMNWCCGQFVSPCVWGRAGRSLAIVSPQKPFQEKICMGSLGSETRQSENCGQGSGNPYLLSKPILHATIPSTRTTIVGKVSRVDVTESLSGFPNRVRKSGKQPADVSMRYVDQYRAYRSRGARMHECWMHSHDRCSWLWLRDLLHWCSWWSRPLQLFRV</sequence>
<evidence type="ECO:0000313" key="2">
    <source>
        <dbReference type="Proteomes" id="UP000250266"/>
    </source>
</evidence>
<dbReference type="Proteomes" id="UP000250266">
    <property type="component" value="Unassembled WGS sequence"/>
</dbReference>
<proteinExistence type="predicted"/>
<name>A0A8E2JA11_9PEZI</name>
<dbReference type="EMBL" id="KV745510">
    <property type="protein sequence ID" value="OCK74299.1"/>
    <property type="molecule type" value="Genomic_DNA"/>
</dbReference>
<reference evidence="1 2" key="1">
    <citation type="journal article" date="2016" name="Nat. Commun.">
        <title>Ectomycorrhizal ecology is imprinted in the genome of the dominant symbiotic fungus Cenococcum geophilum.</title>
        <authorList>
            <consortium name="DOE Joint Genome Institute"/>
            <person name="Peter M."/>
            <person name="Kohler A."/>
            <person name="Ohm R.A."/>
            <person name="Kuo A."/>
            <person name="Krutzmann J."/>
            <person name="Morin E."/>
            <person name="Arend M."/>
            <person name="Barry K.W."/>
            <person name="Binder M."/>
            <person name="Choi C."/>
            <person name="Clum A."/>
            <person name="Copeland A."/>
            <person name="Grisel N."/>
            <person name="Haridas S."/>
            <person name="Kipfer T."/>
            <person name="LaButti K."/>
            <person name="Lindquist E."/>
            <person name="Lipzen A."/>
            <person name="Maire R."/>
            <person name="Meier B."/>
            <person name="Mihaltcheva S."/>
            <person name="Molinier V."/>
            <person name="Murat C."/>
            <person name="Poggeler S."/>
            <person name="Quandt C.A."/>
            <person name="Sperisen C."/>
            <person name="Tritt A."/>
            <person name="Tisserant E."/>
            <person name="Crous P.W."/>
            <person name="Henrissat B."/>
            <person name="Nehls U."/>
            <person name="Egli S."/>
            <person name="Spatafora J.W."/>
            <person name="Grigoriev I.V."/>
            <person name="Martin F.M."/>
        </authorList>
    </citation>
    <scope>NUCLEOTIDE SEQUENCE [LARGE SCALE GENOMIC DNA]</scope>
    <source>
        <strain evidence="1 2">CBS 459.81</strain>
    </source>
</reference>
<keyword evidence="2" id="KW-1185">Reference proteome</keyword>
<dbReference type="AlphaFoldDB" id="A0A8E2JA11"/>
<protein>
    <submittedName>
        <fullName evidence="1">Uncharacterized protein</fullName>
    </submittedName>
</protein>